<dbReference type="RefSeq" id="WP_382423286.1">
    <property type="nucleotide sequence ID" value="NZ_JBHSCW010000010.1"/>
</dbReference>
<dbReference type="Proteomes" id="UP001595799">
    <property type="component" value="Unassembled WGS sequence"/>
</dbReference>
<evidence type="ECO:0000256" key="5">
    <source>
        <dbReference type="ARBA" id="ARBA00022989"/>
    </source>
</evidence>
<comment type="similarity">
    <text evidence="2">Belongs to the DoxX family.</text>
</comment>
<keyword evidence="9" id="KW-1185">Reference proteome</keyword>
<dbReference type="EMBL" id="JBHSCW010000010">
    <property type="protein sequence ID" value="MFC4352909.1"/>
    <property type="molecule type" value="Genomic_DNA"/>
</dbReference>
<comment type="subcellular location">
    <subcellularLocation>
        <location evidence="1">Cell membrane</location>
        <topology evidence="1">Multi-pass membrane protein</topology>
    </subcellularLocation>
</comment>
<organism evidence="8 9">
    <name type="scientific">Fodinicurvata halophila</name>
    <dbReference type="NCBI Taxonomy" id="1419723"/>
    <lineage>
        <taxon>Bacteria</taxon>
        <taxon>Pseudomonadati</taxon>
        <taxon>Pseudomonadota</taxon>
        <taxon>Alphaproteobacteria</taxon>
        <taxon>Rhodospirillales</taxon>
        <taxon>Rhodovibrionaceae</taxon>
        <taxon>Fodinicurvata</taxon>
    </lineage>
</organism>
<name>A0ABV8UQS1_9PROT</name>
<evidence type="ECO:0000256" key="3">
    <source>
        <dbReference type="ARBA" id="ARBA00022475"/>
    </source>
</evidence>
<evidence type="ECO:0000256" key="6">
    <source>
        <dbReference type="ARBA" id="ARBA00023136"/>
    </source>
</evidence>
<dbReference type="Pfam" id="PF07681">
    <property type="entry name" value="DoxX"/>
    <property type="match status" value="1"/>
</dbReference>
<sequence length="146" mass="15886">MSQDHLTAHAVFLLRVALGVMFIAHSWLLKLFVFTLPGTAQFFVSLGLPGWFAYAVFAAEAVAGPLLVLGVQARWVALAMLPVLAGATWAHWGNGWMFGYANGGWEYPAYLTLLAAVQVMLGDGSHALVRSFALPWLRITEVRAAQ</sequence>
<dbReference type="InterPro" id="IPR051907">
    <property type="entry name" value="DoxX-like_oxidoreductase"/>
</dbReference>
<dbReference type="InterPro" id="IPR032808">
    <property type="entry name" value="DoxX"/>
</dbReference>
<keyword evidence="4 7" id="KW-0812">Transmembrane</keyword>
<feature type="transmembrane region" description="Helical" evidence="7">
    <location>
        <begin position="12"/>
        <end position="36"/>
    </location>
</feature>
<evidence type="ECO:0000256" key="2">
    <source>
        <dbReference type="ARBA" id="ARBA00006679"/>
    </source>
</evidence>
<keyword evidence="5 7" id="KW-1133">Transmembrane helix</keyword>
<comment type="caution">
    <text evidence="8">The sequence shown here is derived from an EMBL/GenBank/DDBJ whole genome shotgun (WGS) entry which is preliminary data.</text>
</comment>
<evidence type="ECO:0000256" key="1">
    <source>
        <dbReference type="ARBA" id="ARBA00004651"/>
    </source>
</evidence>
<keyword evidence="3" id="KW-1003">Cell membrane</keyword>
<feature type="transmembrane region" description="Helical" evidence="7">
    <location>
        <begin position="75"/>
        <end position="92"/>
    </location>
</feature>
<gene>
    <name evidence="8" type="ORF">ACFOW6_15260</name>
</gene>
<dbReference type="PANTHER" id="PTHR33452:SF1">
    <property type="entry name" value="INNER MEMBRANE PROTEIN YPHA-RELATED"/>
    <property type="match status" value="1"/>
</dbReference>
<protein>
    <submittedName>
        <fullName evidence="8">DoxX family protein</fullName>
    </submittedName>
</protein>
<evidence type="ECO:0000256" key="7">
    <source>
        <dbReference type="SAM" id="Phobius"/>
    </source>
</evidence>
<evidence type="ECO:0000313" key="8">
    <source>
        <dbReference type="EMBL" id="MFC4352909.1"/>
    </source>
</evidence>
<evidence type="ECO:0000256" key="4">
    <source>
        <dbReference type="ARBA" id="ARBA00022692"/>
    </source>
</evidence>
<keyword evidence="6 7" id="KW-0472">Membrane</keyword>
<reference evidence="9" key="1">
    <citation type="journal article" date="2019" name="Int. J. Syst. Evol. Microbiol.">
        <title>The Global Catalogue of Microorganisms (GCM) 10K type strain sequencing project: providing services to taxonomists for standard genome sequencing and annotation.</title>
        <authorList>
            <consortium name="The Broad Institute Genomics Platform"/>
            <consortium name="The Broad Institute Genome Sequencing Center for Infectious Disease"/>
            <person name="Wu L."/>
            <person name="Ma J."/>
        </authorList>
    </citation>
    <scope>NUCLEOTIDE SEQUENCE [LARGE SCALE GENOMIC DNA]</scope>
    <source>
        <strain evidence="9">CECT 8472</strain>
    </source>
</reference>
<evidence type="ECO:0000313" key="9">
    <source>
        <dbReference type="Proteomes" id="UP001595799"/>
    </source>
</evidence>
<accession>A0ABV8UQS1</accession>
<feature type="transmembrane region" description="Helical" evidence="7">
    <location>
        <begin position="107"/>
        <end position="129"/>
    </location>
</feature>
<feature type="transmembrane region" description="Helical" evidence="7">
    <location>
        <begin position="48"/>
        <end position="68"/>
    </location>
</feature>
<dbReference type="PANTHER" id="PTHR33452">
    <property type="entry name" value="OXIDOREDUCTASE CATD-RELATED"/>
    <property type="match status" value="1"/>
</dbReference>
<proteinExistence type="inferred from homology"/>